<protein>
    <recommendedName>
        <fullName evidence="15">Riboflavin biosynthesis protein</fullName>
    </recommendedName>
    <domain>
        <recommendedName>
            <fullName evidence="15">Riboflavin kinase</fullName>
            <ecNumber evidence="15">2.7.1.26</ecNumber>
        </recommendedName>
        <alternativeName>
            <fullName evidence="15">Flavokinase</fullName>
        </alternativeName>
    </domain>
    <domain>
        <recommendedName>
            <fullName evidence="15">FMN adenylyltransferase</fullName>
            <ecNumber evidence="15">2.7.7.2</ecNumber>
        </recommendedName>
        <alternativeName>
            <fullName evidence="15">FAD pyrophosphorylase</fullName>
        </alternativeName>
        <alternativeName>
            <fullName evidence="15">FAD synthase</fullName>
        </alternativeName>
    </domain>
</protein>
<evidence type="ECO:0000256" key="8">
    <source>
        <dbReference type="ARBA" id="ARBA00022741"/>
    </source>
</evidence>
<dbReference type="PANTHER" id="PTHR22749">
    <property type="entry name" value="RIBOFLAVIN KINASE/FMN ADENYLYLTRANSFERASE"/>
    <property type="match status" value="1"/>
</dbReference>
<dbReference type="PIRSF" id="PIRSF004491">
    <property type="entry name" value="FAD_Synth"/>
    <property type="match status" value="1"/>
</dbReference>
<keyword evidence="9 15" id="KW-0418">Kinase</keyword>
<accession>A0A1H8KQ53</accession>
<dbReference type="CDD" id="cd02064">
    <property type="entry name" value="FAD_synthetase_N"/>
    <property type="match status" value="1"/>
</dbReference>
<dbReference type="Pfam" id="PF01687">
    <property type="entry name" value="Flavokinase"/>
    <property type="match status" value="1"/>
</dbReference>
<proteinExistence type="inferred from homology"/>
<comment type="function">
    <text evidence="1">Catalyzes the phosphorylation of riboflavin to FMN followed by the adenylation of FMN to FAD.</text>
</comment>
<dbReference type="UniPathway" id="UPA00277">
    <property type="reaction ID" value="UER00407"/>
</dbReference>
<dbReference type="InterPro" id="IPR023465">
    <property type="entry name" value="Riboflavin_kinase_dom_sf"/>
</dbReference>
<dbReference type="Gene3D" id="3.40.50.620">
    <property type="entry name" value="HUPs"/>
    <property type="match status" value="1"/>
</dbReference>
<evidence type="ECO:0000313" key="17">
    <source>
        <dbReference type="EMBL" id="SEN95029.1"/>
    </source>
</evidence>
<evidence type="ECO:0000256" key="12">
    <source>
        <dbReference type="ARBA" id="ARBA00023268"/>
    </source>
</evidence>
<evidence type="ECO:0000256" key="7">
    <source>
        <dbReference type="ARBA" id="ARBA00022695"/>
    </source>
</evidence>
<dbReference type="InterPro" id="IPR004821">
    <property type="entry name" value="Cyt_trans-like"/>
</dbReference>
<gene>
    <name evidence="17" type="ORF">SAMN05216404_1097</name>
</gene>
<dbReference type="InterPro" id="IPR015864">
    <property type="entry name" value="FAD_synthase"/>
</dbReference>
<evidence type="ECO:0000256" key="15">
    <source>
        <dbReference type="PIRNR" id="PIRNR004491"/>
    </source>
</evidence>
<dbReference type="InterPro" id="IPR023468">
    <property type="entry name" value="Riboflavin_kinase"/>
</dbReference>
<dbReference type="NCBIfam" id="NF004163">
    <property type="entry name" value="PRK05627.1-6"/>
    <property type="match status" value="1"/>
</dbReference>
<dbReference type="EMBL" id="FOCT01000009">
    <property type="protein sequence ID" value="SEN95029.1"/>
    <property type="molecule type" value="Genomic_DNA"/>
</dbReference>
<sequence length="335" mass="37102">MRISHGTPVQADAPVALTIGNFDGVHLGHQAMLARLKEAADRLSVESCVMIFEPHPREFFAPDKAPTRLTSLREKLELLAAAGVERVQICRFDFDFARIPAEDFIVRILQHGLAARWILVGDDFRFGARRAGDYEMLKAFSAECGFEVEEMPGFTVNGLRVSSTAVREALAAGDLELVKCLLGRFYSISGRVVDGDKLGKKIGFPTANIQLKHNRPPLAGIFAVEVEMEASGNETPSSLEVPSLDTLQGVASLGVRPTVHEHGKPVLEVHLFDFDQEIYGRHLRVHFLHKLRDEEKYSDLEALTRQIGRDVDNANKYFSSLSEAPALSEKKLVQG</sequence>
<evidence type="ECO:0000256" key="6">
    <source>
        <dbReference type="ARBA" id="ARBA00022679"/>
    </source>
</evidence>
<dbReference type="EC" id="2.7.7.2" evidence="15"/>
<dbReference type="GO" id="GO:0006747">
    <property type="term" value="P:FAD biosynthetic process"/>
    <property type="evidence" value="ECO:0007669"/>
    <property type="project" value="UniProtKB-UniRule"/>
</dbReference>
<dbReference type="InterPro" id="IPR002606">
    <property type="entry name" value="Riboflavin_kinase_bac"/>
</dbReference>
<evidence type="ECO:0000259" key="16">
    <source>
        <dbReference type="SMART" id="SM00904"/>
    </source>
</evidence>
<dbReference type="Gene3D" id="2.40.30.30">
    <property type="entry name" value="Riboflavin kinase-like"/>
    <property type="match status" value="1"/>
</dbReference>
<name>A0A1H8KQ53_9PROT</name>
<dbReference type="Proteomes" id="UP000183898">
    <property type="component" value="Unassembled WGS sequence"/>
</dbReference>
<keyword evidence="10 15" id="KW-0274">FAD</keyword>
<comment type="catalytic activity">
    <reaction evidence="13 15">
        <text>riboflavin + ATP = FMN + ADP + H(+)</text>
        <dbReference type="Rhea" id="RHEA:14357"/>
        <dbReference type="ChEBI" id="CHEBI:15378"/>
        <dbReference type="ChEBI" id="CHEBI:30616"/>
        <dbReference type="ChEBI" id="CHEBI:57986"/>
        <dbReference type="ChEBI" id="CHEBI:58210"/>
        <dbReference type="ChEBI" id="CHEBI:456216"/>
        <dbReference type="EC" id="2.7.1.26"/>
    </reaction>
</comment>
<keyword evidence="7 15" id="KW-0548">Nucleotidyltransferase</keyword>
<evidence type="ECO:0000256" key="9">
    <source>
        <dbReference type="ARBA" id="ARBA00022777"/>
    </source>
</evidence>
<comment type="similarity">
    <text evidence="15">Belongs to the ribF family.</text>
</comment>
<dbReference type="GO" id="GO:0009231">
    <property type="term" value="P:riboflavin biosynthetic process"/>
    <property type="evidence" value="ECO:0007669"/>
    <property type="project" value="InterPro"/>
</dbReference>
<evidence type="ECO:0000256" key="13">
    <source>
        <dbReference type="ARBA" id="ARBA00047880"/>
    </source>
</evidence>
<dbReference type="SUPFAM" id="SSF52374">
    <property type="entry name" value="Nucleotidylyl transferase"/>
    <property type="match status" value="1"/>
</dbReference>
<evidence type="ECO:0000313" key="18">
    <source>
        <dbReference type="Proteomes" id="UP000183898"/>
    </source>
</evidence>
<dbReference type="RefSeq" id="WP_074747084.1">
    <property type="nucleotide sequence ID" value="NZ_FOCT01000009.1"/>
</dbReference>
<keyword evidence="6 15" id="KW-0808">Transferase</keyword>
<dbReference type="GO" id="GO:0003919">
    <property type="term" value="F:FMN adenylyltransferase activity"/>
    <property type="evidence" value="ECO:0007669"/>
    <property type="project" value="UniProtKB-UniRule"/>
</dbReference>
<evidence type="ECO:0000256" key="5">
    <source>
        <dbReference type="ARBA" id="ARBA00022643"/>
    </source>
</evidence>
<evidence type="ECO:0000256" key="3">
    <source>
        <dbReference type="ARBA" id="ARBA00005201"/>
    </source>
</evidence>
<dbReference type="AlphaFoldDB" id="A0A1H8KQ53"/>
<dbReference type="NCBIfam" id="TIGR00125">
    <property type="entry name" value="cyt_tran_rel"/>
    <property type="match status" value="1"/>
</dbReference>
<keyword evidence="12" id="KW-0511">Multifunctional enzyme</keyword>
<dbReference type="NCBIfam" id="TIGR00083">
    <property type="entry name" value="ribF"/>
    <property type="match status" value="1"/>
</dbReference>
<comment type="catalytic activity">
    <reaction evidence="14 15">
        <text>FMN + ATP + H(+) = FAD + diphosphate</text>
        <dbReference type="Rhea" id="RHEA:17237"/>
        <dbReference type="ChEBI" id="CHEBI:15378"/>
        <dbReference type="ChEBI" id="CHEBI:30616"/>
        <dbReference type="ChEBI" id="CHEBI:33019"/>
        <dbReference type="ChEBI" id="CHEBI:57692"/>
        <dbReference type="ChEBI" id="CHEBI:58210"/>
        <dbReference type="EC" id="2.7.7.2"/>
    </reaction>
</comment>
<comment type="pathway">
    <text evidence="3 15">Cofactor biosynthesis; FMN biosynthesis; FMN from riboflavin (ATP route): step 1/1.</text>
</comment>
<evidence type="ECO:0000256" key="10">
    <source>
        <dbReference type="ARBA" id="ARBA00022827"/>
    </source>
</evidence>
<dbReference type="SUPFAM" id="SSF82114">
    <property type="entry name" value="Riboflavin kinase-like"/>
    <property type="match status" value="1"/>
</dbReference>
<dbReference type="InterPro" id="IPR014729">
    <property type="entry name" value="Rossmann-like_a/b/a_fold"/>
</dbReference>
<dbReference type="NCBIfam" id="NF004159">
    <property type="entry name" value="PRK05627.1-2"/>
    <property type="match status" value="1"/>
</dbReference>
<feature type="domain" description="Riboflavin kinase" evidence="16">
    <location>
        <begin position="181"/>
        <end position="319"/>
    </location>
</feature>
<evidence type="ECO:0000256" key="4">
    <source>
        <dbReference type="ARBA" id="ARBA00022630"/>
    </source>
</evidence>
<keyword evidence="4 15" id="KW-0285">Flavoprotein</keyword>
<keyword evidence="8 15" id="KW-0547">Nucleotide-binding</keyword>
<dbReference type="EC" id="2.7.1.26" evidence="15"/>
<dbReference type="UniPathway" id="UPA00276">
    <property type="reaction ID" value="UER00406"/>
</dbReference>
<evidence type="ECO:0000256" key="1">
    <source>
        <dbReference type="ARBA" id="ARBA00002121"/>
    </source>
</evidence>
<dbReference type="GO" id="GO:0008531">
    <property type="term" value="F:riboflavin kinase activity"/>
    <property type="evidence" value="ECO:0007669"/>
    <property type="project" value="UniProtKB-UniRule"/>
</dbReference>
<dbReference type="FunFam" id="3.40.50.620:FF:000021">
    <property type="entry name" value="Riboflavin biosynthesis protein"/>
    <property type="match status" value="1"/>
</dbReference>
<dbReference type="Pfam" id="PF06574">
    <property type="entry name" value="FAD_syn"/>
    <property type="match status" value="1"/>
</dbReference>
<dbReference type="GO" id="GO:0005524">
    <property type="term" value="F:ATP binding"/>
    <property type="evidence" value="ECO:0007669"/>
    <property type="project" value="UniProtKB-UniRule"/>
</dbReference>
<dbReference type="NCBIfam" id="NF004160">
    <property type="entry name" value="PRK05627.1-3"/>
    <property type="match status" value="1"/>
</dbReference>
<dbReference type="SMART" id="SM00904">
    <property type="entry name" value="Flavokinase"/>
    <property type="match status" value="1"/>
</dbReference>
<reference evidence="17 18" key="1">
    <citation type="submission" date="2016-10" db="EMBL/GenBank/DDBJ databases">
        <authorList>
            <person name="de Groot N.N."/>
        </authorList>
    </citation>
    <scope>NUCLEOTIDE SEQUENCE [LARGE SCALE GENOMIC DNA]</scope>
    <source>
        <strain evidence="17 18">Nl18</strain>
    </source>
</reference>
<dbReference type="PANTHER" id="PTHR22749:SF6">
    <property type="entry name" value="RIBOFLAVIN KINASE"/>
    <property type="match status" value="1"/>
</dbReference>
<evidence type="ECO:0000256" key="2">
    <source>
        <dbReference type="ARBA" id="ARBA00004726"/>
    </source>
</evidence>
<keyword evidence="5 15" id="KW-0288">FMN</keyword>
<dbReference type="GO" id="GO:0009398">
    <property type="term" value="P:FMN biosynthetic process"/>
    <property type="evidence" value="ECO:0007669"/>
    <property type="project" value="UniProtKB-UniRule"/>
</dbReference>
<evidence type="ECO:0000256" key="14">
    <source>
        <dbReference type="ARBA" id="ARBA00049494"/>
    </source>
</evidence>
<dbReference type="InterPro" id="IPR015865">
    <property type="entry name" value="Riboflavin_kinase_bac/euk"/>
</dbReference>
<organism evidence="17 18">
    <name type="scientific">Nitrosospira multiformis</name>
    <dbReference type="NCBI Taxonomy" id="1231"/>
    <lineage>
        <taxon>Bacteria</taxon>
        <taxon>Pseudomonadati</taxon>
        <taxon>Pseudomonadota</taxon>
        <taxon>Betaproteobacteria</taxon>
        <taxon>Nitrosomonadales</taxon>
        <taxon>Nitrosomonadaceae</taxon>
        <taxon>Nitrosospira</taxon>
    </lineage>
</organism>
<comment type="pathway">
    <text evidence="2 15">Cofactor biosynthesis; FAD biosynthesis; FAD from FMN: step 1/1.</text>
</comment>
<keyword evidence="11 15" id="KW-0067">ATP-binding</keyword>
<evidence type="ECO:0000256" key="11">
    <source>
        <dbReference type="ARBA" id="ARBA00022840"/>
    </source>
</evidence>